<comment type="caution">
    <text evidence="1">The sequence shown here is derived from an EMBL/GenBank/DDBJ whole genome shotgun (WGS) entry which is preliminary data.</text>
</comment>
<keyword evidence="2" id="KW-1185">Reference proteome</keyword>
<proteinExistence type="predicted"/>
<evidence type="ECO:0000313" key="1">
    <source>
        <dbReference type="EMBL" id="MBW0484787.1"/>
    </source>
</evidence>
<organism evidence="1 2">
    <name type="scientific">Austropuccinia psidii MF-1</name>
    <dbReference type="NCBI Taxonomy" id="1389203"/>
    <lineage>
        <taxon>Eukaryota</taxon>
        <taxon>Fungi</taxon>
        <taxon>Dikarya</taxon>
        <taxon>Basidiomycota</taxon>
        <taxon>Pucciniomycotina</taxon>
        <taxon>Pucciniomycetes</taxon>
        <taxon>Pucciniales</taxon>
        <taxon>Sphaerophragmiaceae</taxon>
        <taxon>Austropuccinia</taxon>
    </lineage>
</organism>
<protein>
    <submittedName>
        <fullName evidence="1">Uncharacterized protein</fullName>
    </submittedName>
</protein>
<dbReference type="Proteomes" id="UP000765509">
    <property type="component" value="Unassembled WGS sequence"/>
</dbReference>
<accession>A0A9Q3CLM9</accession>
<gene>
    <name evidence="1" type="ORF">O181_024502</name>
</gene>
<dbReference type="AlphaFoldDB" id="A0A9Q3CLM9"/>
<reference evidence="1" key="1">
    <citation type="submission" date="2021-03" db="EMBL/GenBank/DDBJ databases">
        <title>Draft genome sequence of rust myrtle Austropuccinia psidii MF-1, a brazilian biotype.</title>
        <authorList>
            <person name="Quecine M.C."/>
            <person name="Pachon D.M.R."/>
            <person name="Bonatelli M.L."/>
            <person name="Correr F.H."/>
            <person name="Franceschini L.M."/>
            <person name="Leite T.F."/>
            <person name="Margarido G.R.A."/>
            <person name="Almeida C.A."/>
            <person name="Ferrarezi J.A."/>
            <person name="Labate C.A."/>
        </authorList>
    </citation>
    <scope>NUCLEOTIDE SEQUENCE</scope>
    <source>
        <strain evidence="1">MF-1</strain>
    </source>
</reference>
<dbReference type="EMBL" id="AVOT02007853">
    <property type="protein sequence ID" value="MBW0484787.1"/>
    <property type="molecule type" value="Genomic_DNA"/>
</dbReference>
<name>A0A9Q3CLM9_9BASI</name>
<sequence length="81" mass="8543">MQHESNKATPLISSTTYRHRARPSSAFGDLLVGACTLAFGKASLSATEQGLAIPVCVTNVCPTNVWNVFCRNSEASEADAA</sequence>
<evidence type="ECO:0000313" key="2">
    <source>
        <dbReference type="Proteomes" id="UP000765509"/>
    </source>
</evidence>